<evidence type="ECO:0000313" key="1">
    <source>
        <dbReference type="EMBL" id="QHU09370.1"/>
    </source>
</evidence>
<name>A0A6C0JXD4_9ZZZZ</name>
<proteinExistence type="predicted"/>
<sequence length="397" mass="44658">MTTKRNYKRKKRKTQKLRYRGGLTFKDSTLIPATDSDTANIDLLRSLNITYHGSEEVDMVSFYMNPTTQVTGFSSSWMDALNSLPPLEMETVKPKFIEARKATLETPMVMMIIGRMNPPTTGHLDLCMHLLQQVKLYALGREEDSLYESAARANIVPRIFLTNTTNEITISKLKSVKTKSKYDTVVGLVKGDSVEANIFNVKDPNLANPLIPMDKKEVLIQMLMSKLKDLNCTRDQLNEWIVTGEDCSQSLFSATQCAVSMTGGDGRKVILYMGKDDTEQGGMGGRRNFCISNKAVSSSIIPVQCEEITRTGIGLTGSMSGSNIRLLIADEKYDEVREVYEGVLEEHQINALIQNVRAGLRMTPVVFQDPRGAEQTTLGGRYTKRRKFRKRKLKSRR</sequence>
<reference evidence="1" key="1">
    <citation type="journal article" date="2020" name="Nature">
        <title>Giant virus diversity and host interactions through global metagenomics.</title>
        <authorList>
            <person name="Schulz F."/>
            <person name="Roux S."/>
            <person name="Paez-Espino D."/>
            <person name="Jungbluth S."/>
            <person name="Walsh D.A."/>
            <person name="Denef V.J."/>
            <person name="McMahon K.D."/>
            <person name="Konstantinidis K.T."/>
            <person name="Eloe-Fadrosh E.A."/>
            <person name="Kyrpides N.C."/>
            <person name="Woyke T."/>
        </authorList>
    </citation>
    <scope>NUCLEOTIDE SEQUENCE</scope>
    <source>
        <strain evidence="1">GVMAG-S-1074260-58</strain>
    </source>
</reference>
<accession>A0A6C0JXD4</accession>
<organism evidence="1">
    <name type="scientific">viral metagenome</name>
    <dbReference type="NCBI Taxonomy" id="1070528"/>
    <lineage>
        <taxon>unclassified sequences</taxon>
        <taxon>metagenomes</taxon>
        <taxon>organismal metagenomes</taxon>
    </lineage>
</organism>
<protein>
    <submittedName>
        <fullName evidence="1">Uncharacterized protein</fullName>
    </submittedName>
</protein>
<dbReference type="AlphaFoldDB" id="A0A6C0JXD4"/>
<dbReference type="EMBL" id="MN740710">
    <property type="protein sequence ID" value="QHU09370.1"/>
    <property type="molecule type" value="Genomic_DNA"/>
</dbReference>